<dbReference type="InterPro" id="IPR036052">
    <property type="entry name" value="TrpB-like_PALP_sf"/>
</dbReference>
<comment type="catalytic activity">
    <reaction evidence="10 11">
        <text>(1S,2R)-1-C-(indol-3-yl)glycerol 3-phosphate + L-serine = D-glyceraldehyde 3-phosphate + L-tryptophan + H2O</text>
        <dbReference type="Rhea" id="RHEA:10532"/>
        <dbReference type="ChEBI" id="CHEBI:15377"/>
        <dbReference type="ChEBI" id="CHEBI:33384"/>
        <dbReference type="ChEBI" id="CHEBI:57912"/>
        <dbReference type="ChEBI" id="CHEBI:58866"/>
        <dbReference type="ChEBI" id="CHEBI:59776"/>
        <dbReference type="EC" id="4.2.1.20"/>
    </reaction>
</comment>
<dbReference type="PROSITE" id="PS00168">
    <property type="entry name" value="TRP_SYNTHASE_BETA"/>
    <property type="match status" value="1"/>
</dbReference>
<dbReference type="CDD" id="cd06446">
    <property type="entry name" value="Trp-synth_B"/>
    <property type="match status" value="1"/>
</dbReference>
<dbReference type="GO" id="GO:0004834">
    <property type="term" value="F:tryptophan synthase activity"/>
    <property type="evidence" value="ECO:0007669"/>
    <property type="project" value="UniProtKB-EC"/>
</dbReference>
<evidence type="ECO:0000313" key="13">
    <source>
        <dbReference type="EMBL" id="MFG6439395.1"/>
    </source>
</evidence>
<evidence type="ECO:0000256" key="9">
    <source>
        <dbReference type="ARBA" id="ARBA00023239"/>
    </source>
</evidence>
<evidence type="ECO:0000256" key="6">
    <source>
        <dbReference type="ARBA" id="ARBA00022822"/>
    </source>
</evidence>
<proteinExistence type="inferred from homology"/>
<dbReference type="InterPro" id="IPR001926">
    <property type="entry name" value="TrpB-like_PALP"/>
</dbReference>
<evidence type="ECO:0000256" key="10">
    <source>
        <dbReference type="ARBA" id="ARBA00049047"/>
    </source>
</evidence>
<dbReference type="InterPro" id="IPR006654">
    <property type="entry name" value="Trp_synth_beta"/>
</dbReference>
<dbReference type="InterPro" id="IPR006653">
    <property type="entry name" value="Trp_synth_b_CS"/>
</dbReference>
<evidence type="ECO:0000256" key="7">
    <source>
        <dbReference type="ARBA" id="ARBA00022898"/>
    </source>
</evidence>
<evidence type="ECO:0000256" key="3">
    <source>
        <dbReference type="ARBA" id="ARBA00009982"/>
    </source>
</evidence>
<comment type="function">
    <text evidence="11">The beta subunit is responsible for the synthesis of L-tryptophan from indole and L-serine.</text>
</comment>
<dbReference type="PIRSF" id="PIRSF001413">
    <property type="entry name" value="Trp_syn_beta"/>
    <property type="match status" value="1"/>
</dbReference>
<keyword evidence="14" id="KW-1185">Reference proteome</keyword>
<evidence type="ECO:0000256" key="4">
    <source>
        <dbReference type="ARBA" id="ARBA00011270"/>
    </source>
</evidence>
<dbReference type="NCBIfam" id="TIGR00263">
    <property type="entry name" value="trpB"/>
    <property type="match status" value="1"/>
</dbReference>
<comment type="pathway">
    <text evidence="2 11">Amino-acid biosynthesis; L-tryptophan biosynthesis; L-tryptophan from chorismate: step 5/5.</text>
</comment>
<comment type="similarity">
    <text evidence="3 11">Belongs to the TrpB family.</text>
</comment>
<evidence type="ECO:0000256" key="5">
    <source>
        <dbReference type="ARBA" id="ARBA00022605"/>
    </source>
</evidence>
<dbReference type="Gene3D" id="3.40.50.1100">
    <property type="match status" value="2"/>
</dbReference>
<dbReference type="PANTHER" id="PTHR48077:SF3">
    <property type="entry name" value="TRYPTOPHAN SYNTHASE"/>
    <property type="match status" value="1"/>
</dbReference>
<comment type="caution">
    <text evidence="13">The sequence shown here is derived from an EMBL/GenBank/DDBJ whole genome shotgun (WGS) entry which is preliminary data.</text>
</comment>
<sequence>MFAYDQPDATGHFRHAGMPTFGGSFVSETLVHALDQLKDAYAHYRNDPEFLAEYQRELKHFVGRPSPIYHADRLSRELGGAQVYLKREDLNHTGAHKINNVIGQALLAKRMGKPRVIAETGAGQHGVATATICARYGLECVVYMGSEDVKRQSPNVYRMKLLGATVVPVESGSKTLKDALNEAMRDWVTNVENTFYIIGTVAGPHPYPMMVRDFQRVIGLECLEQMPEMTGRQPDAVIACVGGGSNAIGIFHPYIPHENVRLIGVEAEGQGVASGKHAATLTAGTPGVLHGNRTYLLQDEDGQIIETHSISAGLDYPGVGPEHAHLKDIGRAEYVGVTDAEALAAFHRLCRTEGIIPALESSHAVAHAIKLAPTLGKDKVLLVNLSGRGDKDIGTVADLSGAAYFDRPSQAGEKVKQ</sequence>
<evidence type="ECO:0000256" key="8">
    <source>
        <dbReference type="ARBA" id="ARBA00023141"/>
    </source>
</evidence>
<keyword evidence="6 11" id="KW-0822">Tryptophan biosynthesis</keyword>
<dbReference type="HAMAP" id="MF_00133">
    <property type="entry name" value="Trp_synth_beta"/>
    <property type="match status" value="1"/>
</dbReference>
<keyword evidence="9 11" id="KW-0456">Lyase</keyword>
<evidence type="ECO:0000256" key="1">
    <source>
        <dbReference type="ARBA" id="ARBA00001933"/>
    </source>
</evidence>
<reference evidence="13 14" key="1">
    <citation type="submission" date="2024-08" db="EMBL/GenBank/DDBJ databases">
        <authorList>
            <person name="Lu H."/>
        </authorList>
    </citation>
    <scope>NUCLEOTIDE SEQUENCE [LARGE SCALE GENOMIC DNA]</scope>
    <source>
        <strain evidence="13 14">LKC17W</strain>
    </source>
</reference>
<evidence type="ECO:0000313" key="14">
    <source>
        <dbReference type="Proteomes" id="UP001606301"/>
    </source>
</evidence>
<dbReference type="InterPro" id="IPR023026">
    <property type="entry name" value="Trp_synth_beta/beta-like"/>
</dbReference>
<protein>
    <recommendedName>
        <fullName evidence="11">Tryptophan synthase beta chain</fullName>
        <ecNumber evidence="11">4.2.1.20</ecNumber>
    </recommendedName>
</protein>
<dbReference type="EC" id="4.2.1.20" evidence="11"/>
<keyword evidence="7 11" id="KW-0663">Pyridoxal phosphate</keyword>
<dbReference type="Pfam" id="PF00291">
    <property type="entry name" value="PALP"/>
    <property type="match status" value="1"/>
</dbReference>
<dbReference type="RefSeq" id="WP_394394753.1">
    <property type="nucleotide sequence ID" value="NZ_JBIGHW010000001.1"/>
</dbReference>
<accession>A0ABW7FCE1</accession>
<evidence type="ECO:0000259" key="12">
    <source>
        <dbReference type="Pfam" id="PF00291"/>
    </source>
</evidence>
<feature type="domain" description="Tryptophan synthase beta chain-like PALP" evidence="12">
    <location>
        <begin position="63"/>
        <end position="387"/>
    </location>
</feature>
<dbReference type="PANTHER" id="PTHR48077">
    <property type="entry name" value="TRYPTOPHAN SYNTHASE-RELATED"/>
    <property type="match status" value="1"/>
</dbReference>
<comment type="subunit">
    <text evidence="4 11">Tetramer of two alpha and two beta chains.</text>
</comment>
<dbReference type="Proteomes" id="UP001606301">
    <property type="component" value="Unassembled WGS sequence"/>
</dbReference>
<evidence type="ECO:0000256" key="11">
    <source>
        <dbReference type="HAMAP-Rule" id="MF_00133"/>
    </source>
</evidence>
<feature type="modified residue" description="N6-(pyridoxal phosphate)lysine" evidence="11">
    <location>
        <position position="97"/>
    </location>
</feature>
<gene>
    <name evidence="11 13" type="primary">trpB</name>
    <name evidence="13" type="ORF">ACG0Z3_01740</name>
</gene>
<dbReference type="SUPFAM" id="SSF53686">
    <property type="entry name" value="Tryptophan synthase beta subunit-like PLP-dependent enzymes"/>
    <property type="match status" value="1"/>
</dbReference>
<keyword evidence="5 11" id="KW-0028">Amino-acid biosynthesis</keyword>
<name>A0ABW7FCE1_9BURK</name>
<organism evidence="13 14">
    <name type="scientific">Pelomonas margarita</name>
    <dbReference type="NCBI Taxonomy" id="3299031"/>
    <lineage>
        <taxon>Bacteria</taxon>
        <taxon>Pseudomonadati</taxon>
        <taxon>Pseudomonadota</taxon>
        <taxon>Betaproteobacteria</taxon>
        <taxon>Burkholderiales</taxon>
        <taxon>Sphaerotilaceae</taxon>
        <taxon>Roseateles</taxon>
    </lineage>
</organism>
<dbReference type="EMBL" id="JBIGHW010000001">
    <property type="protein sequence ID" value="MFG6439395.1"/>
    <property type="molecule type" value="Genomic_DNA"/>
</dbReference>
<keyword evidence="8 11" id="KW-0057">Aromatic amino acid biosynthesis</keyword>
<evidence type="ECO:0000256" key="2">
    <source>
        <dbReference type="ARBA" id="ARBA00004733"/>
    </source>
</evidence>
<comment type="cofactor">
    <cofactor evidence="1 11">
        <name>pyridoxal 5'-phosphate</name>
        <dbReference type="ChEBI" id="CHEBI:597326"/>
    </cofactor>
</comment>